<name>A0A9R1X796_LACSA</name>
<keyword evidence="6 8" id="KW-0472">Membrane</keyword>
<proteinExistence type="predicted"/>
<evidence type="ECO:0000256" key="3">
    <source>
        <dbReference type="ARBA" id="ARBA00022692"/>
    </source>
</evidence>
<dbReference type="Proteomes" id="UP000235145">
    <property type="component" value="Unassembled WGS sequence"/>
</dbReference>
<evidence type="ECO:0000256" key="2">
    <source>
        <dbReference type="ARBA" id="ARBA00022448"/>
    </source>
</evidence>
<keyword evidence="3 8" id="KW-0812">Transmembrane</keyword>
<feature type="domain" description="Amino acid transporter transmembrane" evidence="9">
    <location>
        <begin position="29"/>
        <end position="112"/>
    </location>
</feature>
<evidence type="ECO:0000256" key="6">
    <source>
        <dbReference type="ARBA" id="ARBA00023136"/>
    </source>
</evidence>
<evidence type="ECO:0000256" key="7">
    <source>
        <dbReference type="SAM" id="MobiDB-lite"/>
    </source>
</evidence>
<evidence type="ECO:0000256" key="8">
    <source>
        <dbReference type="SAM" id="Phobius"/>
    </source>
</evidence>
<dbReference type="PANTHER" id="PTHR48017">
    <property type="entry name" value="OS05G0424000 PROTEIN-RELATED"/>
    <property type="match status" value="1"/>
</dbReference>
<evidence type="ECO:0000259" key="9">
    <source>
        <dbReference type="Pfam" id="PF01490"/>
    </source>
</evidence>
<dbReference type="AlphaFoldDB" id="A0A9R1X796"/>
<sequence>MGDYTEDHQSPLVQCSHSSDEESQELTHRTGTIWTAIAHIITGVMGAGVLSLAWSLAQLGWLFGPPAIIIFAAVTGVSNSILSDCYRSPHPEYGAHRHVSFLQAVRFFLGQYHTTPSIFQYEIKYQKRLIIRLIKQLIKKSVA</sequence>
<evidence type="ECO:0000256" key="1">
    <source>
        <dbReference type="ARBA" id="ARBA00004370"/>
    </source>
</evidence>
<dbReference type="GO" id="GO:0006865">
    <property type="term" value="P:amino acid transport"/>
    <property type="evidence" value="ECO:0007669"/>
    <property type="project" value="UniProtKB-KW"/>
</dbReference>
<dbReference type="EMBL" id="NBSK02000007">
    <property type="protein sequence ID" value="KAJ0198347.1"/>
    <property type="molecule type" value="Genomic_DNA"/>
</dbReference>
<comment type="subcellular location">
    <subcellularLocation>
        <location evidence="1">Membrane</location>
    </subcellularLocation>
</comment>
<dbReference type="GO" id="GO:0016020">
    <property type="term" value="C:membrane"/>
    <property type="evidence" value="ECO:0007669"/>
    <property type="project" value="UniProtKB-SubCell"/>
</dbReference>
<accession>A0A9R1X796</accession>
<feature type="transmembrane region" description="Helical" evidence="8">
    <location>
        <begin position="63"/>
        <end position="82"/>
    </location>
</feature>
<comment type="caution">
    <text evidence="10">The sequence shown here is derived from an EMBL/GenBank/DDBJ whole genome shotgun (WGS) entry which is preliminary data.</text>
</comment>
<keyword evidence="2" id="KW-0813">Transport</keyword>
<organism evidence="10 11">
    <name type="scientific">Lactuca sativa</name>
    <name type="common">Garden lettuce</name>
    <dbReference type="NCBI Taxonomy" id="4236"/>
    <lineage>
        <taxon>Eukaryota</taxon>
        <taxon>Viridiplantae</taxon>
        <taxon>Streptophyta</taxon>
        <taxon>Embryophyta</taxon>
        <taxon>Tracheophyta</taxon>
        <taxon>Spermatophyta</taxon>
        <taxon>Magnoliopsida</taxon>
        <taxon>eudicotyledons</taxon>
        <taxon>Gunneridae</taxon>
        <taxon>Pentapetalae</taxon>
        <taxon>asterids</taxon>
        <taxon>campanulids</taxon>
        <taxon>Asterales</taxon>
        <taxon>Asteraceae</taxon>
        <taxon>Cichorioideae</taxon>
        <taxon>Cichorieae</taxon>
        <taxon>Lactucinae</taxon>
        <taxon>Lactuca</taxon>
    </lineage>
</organism>
<dbReference type="InterPro" id="IPR013057">
    <property type="entry name" value="AA_transpt_TM"/>
</dbReference>
<evidence type="ECO:0000256" key="5">
    <source>
        <dbReference type="ARBA" id="ARBA00022989"/>
    </source>
</evidence>
<dbReference type="Pfam" id="PF01490">
    <property type="entry name" value="Aa_trans"/>
    <property type="match status" value="1"/>
</dbReference>
<reference evidence="10 11" key="1">
    <citation type="journal article" date="2017" name="Nat. Commun.">
        <title>Genome assembly with in vitro proximity ligation data and whole-genome triplication in lettuce.</title>
        <authorList>
            <person name="Reyes-Chin-Wo S."/>
            <person name="Wang Z."/>
            <person name="Yang X."/>
            <person name="Kozik A."/>
            <person name="Arikit S."/>
            <person name="Song C."/>
            <person name="Xia L."/>
            <person name="Froenicke L."/>
            <person name="Lavelle D.O."/>
            <person name="Truco M.J."/>
            <person name="Xia R."/>
            <person name="Zhu S."/>
            <person name="Xu C."/>
            <person name="Xu H."/>
            <person name="Xu X."/>
            <person name="Cox K."/>
            <person name="Korf I."/>
            <person name="Meyers B.C."/>
            <person name="Michelmore R.W."/>
        </authorList>
    </citation>
    <scope>NUCLEOTIDE SEQUENCE [LARGE SCALE GENOMIC DNA]</scope>
    <source>
        <strain evidence="11">cv. Salinas</strain>
        <tissue evidence="10">Seedlings</tissue>
    </source>
</reference>
<evidence type="ECO:0000256" key="4">
    <source>
        <dbReference type="ARBA" id="ARBA00022970"/>
    </source>
</evidence>
<protein>
    <recommendedName>
        <fullName evidence="9">Amino acid transporter transmembrane domain-containing protein</fullName>
    </recommendedName>
</protein>
<feature type="transmembrane region" description="Helical" evidence="8">
    <location>
        <begin position="33"/>
        <end position="57"/>
    </location>
</feature>
<evidence type="ECO:0000313" key="11">
    <source>
        <dbReference type="Proteomes" id="UP000235145"/>
    </source>
</evidence>
<feature type="region of interest" description="Disordered" evidence="7">
    <location>
        <begin position="1"/>
        <end position="22"/>
    </location>
</feature>
<gene>
    <name evidence="10" type="ORF">LSAT_V11C700387340</name>
</gene>
<keyword evidence="5 8" id="KW-1133">Transmembrane helix</keyword>
<evidence type="ECO:0000313" key="10">
    <source>
        <dbReference type="EMBL" id="KAJ0198347.1"/>
    </source>
</evidence>
<keyword evidence="11" id="KW-1185">Reference proteome</keyword>
<keyword evidence="4" id="KW-0029">Amino-acid transport</keyword>